<evidence type="ECO:0000313" key="9">
    <source>
        <dbReference type="EMBL" id="QEE29437.1"/>
    </source>
</evidence>
<keyword evidence="3" id="KW-1134">Transmembrane beta strand</keyword>
<sequence>MTFGQRRKITRVFAFLLLFVTALTLPAQTGGTASLQGAITDPTGAAISGASVTLTNNDTKVARNTTTDSEGRYSLPNIPPGPYTLSVSATSFKGYSQTGLVLEVGSSITINPTLSVGTSTETVEVAASGVAVETESATYKQVIDQKRITELPLNGRQPTSLILLAGGSVNANNGDMVGSKNYITSVVISVAGSQGNYNNFLLDGGGHTDNFTNVNLPFPFPDALREFSVESNSLPARNGLHPGALVNAVTNSGSNQWHGSVFEFIRNNIINSTNFFSGGTKDTLKRNQFGGTFGGRILTDKAFFFFGYQGTRNRQVNTGTTSCIPTDAMLSGDFSQMPSPSQSSRNCRRAIADGGYLYDPATKNPISTTPGTTNYLKIPTSSLNQQALNLVKYLPSGLRGADGLVNVALPANYTEDQYIGRVDYTFNSNHQIFGRYYLTNYKQPNYYSPTNILLTTTAGNDQRVQSFTLGDTLTLTPHLVNSFHGTYSRRRNNRGPTSGGINATTLGVNFYNYVPVDLRLSVTNFFSAGCGTCSPGYFNVNTETFGDDIDWVKGRHQLALGGEYIRTGDNTNVGYLQNGNWSFNGNVSGGKFYPLPAAQTSSGEPIIDFLTGHMNTFGQSRAQQTTYRQNIISGYGQDTYHMTPKLTVSLGLRWEPMIYQTDKFGRGSVFDMAAFQAGTHSIVFPNAPAGVFYYGDPGIPKKFTNNRWNNFSPRVSLAYDLSGTGKTVFRAGGAIMYDSPNLYTSQRLTSNPPYTDEIDLTGDTLFANPWSGYPGGSPFPGVFPPDKTAIFPTSTLYIVMQRNVHTPTVNQWTASVQQDLGHGWMASISYLGNKNTHLWLGHAFNPAIYIQGNSNGSSGCGTLTPSTGLPGAGKPCSSTANQNNRTVLSLINQTQGQNFTPTAVLISDGFDSSYHGVIAAIQHRMSNNFSLLTNYTWSHCLSAGDAPGDVAGVFNQNPFNPRADRGACGFDVRHIFNTSIVASSHFASLHGIAGALANDWQLAPIIRILSGTPFNVTSGVDNSLSGQGLDRPNPVAGVSPYRGTKITPASRGYLNPAAFTQNATGTFGTLERNAVRGPKYYNVDASLTRVFPVHERLNFQLRFEAFNMFNHPYFGPTPFNNSPFTLTLSSGTFGNANAAADPRVFQAAAKFTF</sequence>
<keyword evidence="5" id="KW-0472">Membrane</keyword>
<dbReference type="Pfam" id="PF13620">
    <property type="entry name" value="CarboxypepD_reg"/>
    <property type="match status" value="1"/>
</dbReference>
<keyword evidence="2" id="KW-0813">Transport</keyword>
<evidence type="ECO:0000256" key="6">
    <source>
        <dbReference type="ARBA" id="ARBA00023237"/>
    </source>
</evidence>
<dbReference type="AlphaFoldDB" id="A0A5B9EGH1"/>
<dbReference type="InterPro" id="IPR036942">
    <property type="entry name" value="Beta-barrel_TonB_sf"/>
</dbReference>
<dbReference type="Proteomes" id="UP000321820">
    <property type="component" value="Chromosome"/>
</dbReference>
<name>A0A5B9EGH1_9BACT</name>
<evidence type="ECO:0000256" key="3">
    <source>
        <dbReference type="ARBA" id="ARBA00022452"/>
    </source>
</evidence>
<dbReference type="PROSITE" id="PS01156">
    <property type="entry name" value="TONB_DEPENDENT_REC_2"/>
    <property type="match status" value="1"/>
</dbReference>
<dbReference type="GO" id="GO:0009279">
    <property type="term" value="C:cell outer membrane"/>
    <property type="evidence" value="ECO:0007669"/>
    <property type="project" value="UniProtKB-SubCell"/>
</dbReference>
<evidence type="ECO:0000259" key="8">
    <source>
        <dbReference type="Pfam" id="PF25183"/>
    </source>
</evidence>
<dbReference type="RefSeq" id="WP_147648629.1">
    <property type="nucleotide sequence ID" value="NZ_CP042806.1"/>
</dbReference>
<dbReference type="KEGG" id="talb:FTW19_16385"/>
<dbReference type="OrthoDB" id="97893at2"/>
<accession>A0A5B9EGH1</accession>
<dbReference type="SUPFAM" id="SSF49464">
    <property type="entry name" value="Carboxypeptidase regulatory domain-like"/>
    <property type="match status" value="1"/>
</dbReference>
<dbReference type="Gene3D" id="2.40.170.20">
    <property type="entry name" value="TonB-dependent receptor, beta-barrel domain"/>
    <property type="match status" value="1"/>
</dbReference>
<dbReference type="InterPro" id="IPR008969">
    <property type="entry name" value="CarboxyPept-like_regulatory"/>
</dbReference>
<gene>
    <name evidence="9" type="ORF">FTW19_16385</name>
</gene>
<keyword evidence="4" id="KW-0812">Transmembrane</keyword>
<feature type="domain" description="TonB-dependent transporter Oar-like beta-barrel" evidence="8">
    <location>
        <begin position="249"/>
        <end position="1146"/>
    </location>
</feature>
<dbReference type="PANTHER" id="PTHR30069">
    <property type="entry name" value="TONB-DEPENDENT OUTER MEMBRANE RECEPTOR"/>
    <property type="match status" value="1"/>
</dbReference>
<dbReference type="PANTHER" id="PTHR30069:SF46">
    <property type="entry name" value="OAR PROTEIN"/>
    <property type="match status" value="1"/>
</dbReference>
<reference evidence="9 10" key="1">
    <citation type="submission" date="2019-08" db="EMBL/GenBank/DDBJ databases">
        <title>Complete genome sequence of Terriglobus albidus strain ORNL.</title>
        <authorList>
            <person name="Podar M."/>
        </authorList>
    </citation>
    <scope>NUCLEOTIDE SEQUENCE [LARGE SCALE GENOMIC DNA]</scope>
    <source>
        <strain evidence="9 10">ORNL</strain>
    </source>
</reference>
<feature type="signal peptide" evidence="7">
    <location>
        <begin position="1"/>
        <end position="29"/>
    </location>
</feature>
<organism evidence="9 10">
    <name type="scientific">Terriglobus albidus</name>
    <dbReference type="NCBI Taxonomy" id="1592106"/>
    <lineage>
        <taxon>Bacteria</taxon>
        <taxon>Pseudomonadati</taxon>
        <taxon>Acidobacteriota</taxon>
        <taxon>Terriglobia</taxon>
        <taxon>Terriglobales</taxon>
        <taxon>Acidobacteriaceae</taxon>
        <taxon>Terriglobus</taxon>
    </lineage>
</organism>
<dbReference type="GO" id="GO:0044718">
    <property type="term" value="P:siderophore transmembrane transport"/>
    <property type="evidence" value="ECO:0007669"/>
    <property type="project" value="TreeGrafter"/>
</dbReference>
<keyword evidence="9" id="KW-0675">Receptor</keyword>
<dbReference type="Gene3D" id="2.60.40.1120">
    <property type="entry name" value="Carboxypeptidase-like, regulatory domain"/>
    <property type="match status" value="1"/>
</dbReference>
<dbReference type="InterPro" id="IPR010917">
    <property type="entry name" value="TonB_rcpt_CS"/>
</dbReference>
<keyword evidence="6" id="KW-0998">Cell outer membrane</keyword>
<dbReference type="Pfam" id="PF25183">
    <property type="entry name" value="OMP_b-brl_4"/>
    <property type="match status" value="1"/>
</dbReference>
<keyword evidence="10" id="KW-1185">Reference proteome</keyword>
<evidence type="ECO:0000256" key="7">
    <source>
        <dbReference type="SAM" id="SignalP"/>
    </source>
</evidence>
<keyword evidence="7" id="KW-0732">Signal</keyword>
<dbReference type="InterPro" id="IPR039426">
    <property type="entry name" value="TonB-dep_rcpt-like"/>
</dbReference>
<proteinExistence type="predicted"/>
<dbReference type="InterPro" id="IPR057601">
    <property type="entry name" value="Oar-like_b-barrel"/>
</dbReference>
<evidence type="ECO:0000256" key="1">
    <source>
        <dbReference type="ARBA" id="ARBA00004571"/>
    </source>
</evidence>
<dbReference type="EMBL" id="CP042806">
    <property type="protein sequence ID" value="QEE29437.1"/>
    <property type="molecule type" value="Genomic_DNA"/>
</dbReference>
<feature type="chain" id="PRO_5022673751" evidence="7">
    <location>
        <begin position="30"/>
        <end position="1153"/>
    </location>
</feature>
<evidence type="ECO:0000256" key="2">
    <source>
        <dbReference type="ARBA" id="ARBA00022448"/>
    </source>
</evidence>
<evidence type="ECO:0000256" key="4">
    <source>
        <dbReference type="ARBA" id="ARBA00022692"/>
    </source>
</evidence>
<dbReference type="GO" id="GO:0015344">
    <property type="term" value="F:siderophore uptake transmembrane transporter activity"/>
    <property type="evidence" value="ECO:0007669"/>
    <property type="project" value="TreeGrafter"/>
</dbReference>
<comment type="subcellular location">
    <subcellularLocation>
        <location evidence="1">Cell outer membrane</location>
        <topology evidence="1">Multi-pass membrane protein</topology>
    </subcellularLocation>
</comment>
<dbReference type="SUPFAM" id="SSF56935">
    <property type="entry name" value="Porins"/>
    <property type="match status" value="1"/>
</dbReference>
<evidence type="ECO:0000256" key="5">
    <source>
        <dbReference type="ARBA" id="ARBA00023136"/>
    </source>
</evidence>
<evidence type="ECO:0000313" key="10">
    <source>
        <dbReference type="Proteomes" id="UP000321820"/>
    </source>
</evidence>
<protein>
    <submittedName>
        <fullName evidence="9">TonB-dependent receptor</fullName>
    </submittedName>
</protein>